<comment type="caution">
    <text evidence="1">The sequence shown here is derived from an EMBL/GenBank/DDBJ whole genome shotgun (WGS) entry which is preliminary data.</text>
</comment>
<reference evidence="1 2" key="1">
    <citation type="journal article" date="2019" name="Sci. Rep.">
        <title>Orb-weaving spider Araneus ventricosus genome elucidates the spidroin gene catalogue.</title>
        <authorList>
            <person name="Kono N."/>
            <person name="Nakamura H."/>
            <person name="Ohtoshi R."/>
            <person name="Moran D.A.P."/>
            <person name="Shinohara A."/>
            <person name="Yoshida Y."/>
            <person name="Fujiwara M."/>
            <person name="Mori M."/>
            <person name="Tomita M."/>
            <person name="Arakawa K."/>
        </authorList>
    </citation>
    <scope>NUCLEOTIDE SEQUENCE [LARGE SCALE GENOMIC DNA]</scope>
</reference>
<dbReference type="EMBL" id="BGPR01070204">
    <property type="protein sequence ID" value="GBO43697.1"/>
    <property type="molecule type" value="Genomic_DNA"/>
</dbReference>
<name>A0A4Y2X6D3_ARAVE</name>
<evidence type="ECO:0000313" key="2">
    <source>
        <dbReference type="Proteomes" id="UP000499080"/>
    </source>
</evidence>
<gene>
    <name evidence="1" type="ORF">AVEN_90480_1</name>
</gene>
<dbReference type="AlphaFoldDB" id="A0A4Y2X6D3"/>
<keyword evidence="2" id="KW-1185">Reference proteome</keyword>
<evidence type="ECO:0000313" key="1">
    <source>
        <dbReference type="EMBL" id="GBO43697.1"/>
    </source>
</evidence>
<proteinExistence type="predicted"/>
<sequence>MLDVTFKGIRRSDTRMGSTNMLLAWDFRRTLKIIPQGNMKYQTMVFPIAVLVSDWTARDVTKKCLKESFDELD</sequence>
<protein>
    <submittedName>
        <fullName evidence="1">Uncharacterized protein</fullName>
    </submittedName>
</protein>
<accession>A0A4Y2X6D3</accession>
<organism evidence="1 2">
    <name type="scientific">Araneus ventricosus</name>
    <name type="common">Orbweaver spider</name>
    <name type="synonym">Epeira ventricosa</name>
    <dbReference type="NCBI Taxonomy" id="182803"/>
    <lineage>
        <taxon>Eukaryota</taxon>
        <taxon>Metazoa</taxon>
        <taxon>Ecdysozoa</taxon>
        <taxon>Arthropoda</taxon>
        <taxon>Chelicerata</taxon>
        <taxon>Arachnida</taxon>
        <taxon>Araneae</taxon>
        <taxon>Araneomorphae</taxon>
        <taxon>Entelegynae</taxon>
        <taxon>Araneoidea</taxon>
        <taxon>Araneidae</taxon>
        <taxon>Araneus</taxon>
    </lineage>
</organism>
<dbReference type="Proteomes" id="UP000499080">
    <property type="component" value="Unassembled WGS sequence"/>
</dbReference>